<dbReference type="InterPro" id="IPR052472">
    <property type="entry name" value="MORN3"/>
</dbReference>
<evidence type="ECO:0000256" key="3">
    <source>
        <dbReference type="ARBA" id="ARBA00023329"/>
    </source>
</evidence>
<evidence type="ECO:0000256" key="4">
    <source>
        <dbReference type="ARBA" id="ARBA00039854"/>
    </source>
</evidence>
<accession>A0AAV7LZR2</accession>
<dbReference type="PANTHER" id="PTHR46511:SF1">
    <property type="entry name" value="MORN REPEAT-CONTAINING PROTEIN 3"/>
    <property type="match status" value="1"/>
</dbReference>
<dbReference type="SMART" id="SM00698">
    <property type="entry name" value="MORN"/>
    <property type="match status" value="6"/>
</dbReference>
<dbReference type="Proteomes" id="UP001066276">
    <property type="component" value="Chromosome 11"/>
</dbReference>
<gene>
    <name evidence="6" type="ORF">NDU88_006263</name>
</gene>
<dbReference type="AlphaFoldDB" id="A0AAV7LZR2"/>
<keyword evidence="3" id="KW-0968">Cytoplasmic vesicle</keyword>
<keyword evidence="7" id="KW-1185">Reference proteome</keyword>
<dbReference type="EMBL" id="JANPWB010000015">
    <property type="protein sequence ID" value="KAJ1093155.1"/>
    <property type="molecule type" value="Genomic_DNA"/>
</dbReference>
<dbReference type="PANTHER" id="PTHR46511">
    <property type="entry name" value="MORN REPEAT-CONTAINING PROTEIN 3"/>
    <property type="match status" value="1"/>
</dbReference>
<protein>
    <recommendedName>
        <fullName evidence="4">MORN repeat-containing protein 3</fullName>
    </recommendedName>
</protein>
<evidence type="ECO:0000256" key="2">
    <source>
        <dbReference type="ARBA" id="ARBA00022737"/>
    </source>
</evidence>
<proteinExistence type="predicted"/>
<dbReference type="Pfam" id="PF02493">
    <property type="entry name" value="MORN"/>
    <property type="match status" value="6"/>
</dbReference>
<evidence type="ECO:0000313" key="6">
    <source>
        <dbReference type="EMBL" id="KAJ1093155.1"/>
    </source>
</evidence>
<organism evidence="6 7">
    <name type="scientific">Pleurodeles waltl</name>
    <name type="common">Iberian ribbed newt</name>
    <dbReference type="NCBI Taxonomy" id="8319"/>
    <lineage>
        <taxon>Eukaryota</taxon>
        <taxon>Metazoa</taxon>
        <taxon>Chordata</taxon>
        <taxon>Craniata</taxon>
        <taxon>Vertebrata</taxon>
        <taxon>Euteleostomi</taxon>
        <taxon>Amphibia</taxon>
        <taxon>Batrachia</taxon>
        <taxon>Caudata</taxon>
        <taxon>Salamandroidea</taxon>
        <taxon>Salamandridae</taxon>
        <taxon>Pleurodelinae</taxon>
        <taxon>Pleurodeles</taxon>
    </lineage>
</organism>
<comment type="caution">
    <text evidence="6">The sequence shown here is derived from an EMBL/GenBank/DDBJ whole genome shotgun (WGS) entry which is preliminary data.</text>
</comment>
<keyword evidence="2" id="KW-0677">Repeat</keyword>
<evidence type="ECO:0000313" key="7">
    <source>
        <dbReference type="Proteomes" id="UP001066276"/>
    </source>
</evidence>
<comment type="subcellular location">
    <subcellularLocation>
        <location evidence="1">Cytoplasmic vesicle</location>
        <location evidence="1">Secretory vesicle</location>
        <location evidence="1">Acrosome</location>
    </subcellularLocation>
</comment>
<dbReference type="InterPro" id="IPR003409">
    <property type="entry name" value="MORN"/>
</dbReference>
<dbReference type="GO" id="GO:0001669">
    <property type="term" value="C:acrosomal vesicle"/>
    <property type="evidence" value="ECO:0007669"/>
    <property type="project" value="UniProtKB-SubCell"/>
</dbReference>
<evidence type="ECO:0000256" key="5">
    <source>
        <dbReference type="ARBA" id="ARBA00045851"/>
    </source>
</evidence>
<comment type="function">
    <text evidence="5">Assembles a suppression complex (suppresome) by tethering SIRT1 and MDM2 to regulate composite modifications of p53/TP53. Confers both deacetylation-mediated functional inactivation, by SIRT1, and ubiquitination-dependent degradation, by MDM2, of p53/TP53, promoting a proliferative and cell survival behaviors. May play a role in the regulation of spermatogenesis.</text>
</comment>
<evidence type="ECO:0000256" key="1">
    <source>
        <dbReference type="ARBA" id="ARBA00004218"/>
    </source>
</evidence>
<dbReference type="Gene3D" id="2.20.110.10">
    <property type="entry name" value="Histone H3 K4-specific methyltransferase SET7/9 N-terminal domain"/>
    <property type="match status" value="3"/>
</dbReference>
<sequence>MCKTMSLPSGHRAIKMPLEKFPRRVEPPWKEWDKKAQKAGLRHTVYEVNGDQYTGEWLDNLKHGKGTQTWKSSKAIYDGDWKKGKRCGFGTYSLPDPVTGEYVKVYSGFWKNDKKHGYGTHFYSDKEYYEGDWKGGQRSGWGRMYFANGDIYEGEWAEDKHSGQGLLQLANENRYEGSWKNGKKHGLGKFFYLNKGQLYEGFWVEDIPKSGTVVDFGREEAPSPTVYPIPEIKVADPEGILATAQTDLLNKQDQTPFKVETP</sequence>
<dbReference type="SUPFAM" id="SSF82185">
    <property type="entry name" value="Histone H3 K4-specific methyltransferase SET7/9 N-terminal domain"/>
    <property type="match status" value="2"/>
</dbReference>
<name>A0AAV7LZR2_PLEWA</name>
<reference evidence="6" key="1">
    <citation type="journal article" date="2022" name="bioRxiv">
        <title>Sequencing and chromosome-scale assembly of the giantPleurodeles waltlgenome.</title>
        <authorList>
            <person name="Brown T."/>
            <person name="Elewa A."/>
            <person name="Iarovenko S."/>
            <person name="Subramanian E."/>
            <person name="Araus A.J."/>
            <person name="Petzold A."/>
            <person name="Susuki M."/>
            <person name="Suzuki K.-i.T."/>
            <person name="Hayashi T."/>
            <person name="Toyoda A."/>
            <person name="Oliveira C."/>
            <person name="Osipova E."/>
            <person name="Leigh N.D."/>
            <person name="Simon A."/>
            <person name="Yun M.H."/>
        </authorList>
    </citation>
    <scope>NUCLEOTIDE SEQUENCE</scope>
    <source>
        <strain evidence="6">20211129_DDA</strain>
        <tissue evidence="6">Liver</tissue>
    </source>
</reference>